<accession>A0A0J6W782</accession>
<reference evidence="2 3" key="1">
    <citation type="journal article" date="2015" name="Genome Biol. Evol.">
        <title>Characterization of Three Mycobacterium spp. with Potential Use in Bioremediation by Genome Sequencing and Comparative Genomics.</title>
        <authorList>
            <person name="Das S."/>
            <person name="Pettersson B.M."/>
            <person name="Behra P.R."/>
            <person name="Ramesh M."/>
            <person name="Dasgupta S."/>
            <person name="Bhattacharya A."/>
            <person name="Kirsebom L.A."/>
        </authorList>
    </citation>
    <scope>NUCLEOTIDE SEQUENCE [LARGE SCALE GENOMIC DNA]</scope>
    <source>
        <strain evidence="2 3">DSM 44075</strain>
    </source>
</reference>
<organism evidence="2 3">
    <name type="scientific">Mycolicibacterium obuense</name>
    <dbReference type="NCBI Taxonomy" id="1807"/>
    <lineage>
        <taxon>Bacteria</taxon>
        <taxon>Bacillati</taxon>
        <taxon>Actinomycetota</taxon>
        <taxon>Actinomycetes</taxon>
        <taxon>Mycobacteriales</taxon>
        <taxon>Mycobacteriaceae</taxon>
        <taxon>Mycolicibacterium</taxon>
    </lineage>
</organism>
<dbReference type="EMBL" id="JYNU01000009">
    <property type="protein sequence ID" value="KMO77698.1"/>
    <property type="molecule type" value="Genomic_DNA"/>
</dbReference>
<proteinExistence type="predicted"/>
<dbReference type="AlphaFoldDB" id="A0A0J6W782"/>
<comment type="caution">
    <text evidence="2">The sequence shown here is derived from an EMBL/GenBank/DDBJ whole genome shotgun (WGS) entry which is preliminary data.</text>
</comment>
<name>A0A0J6W782_9MYCO</name>
<dbReference type="PATRIC" id="fig|1807.14.peg.1613"/>
<evidence type="ECO:0000313" key="2">
    <source>
        <dbReference type="EMBL" id="KMO77698.1"/>
    </source>
</evidence>
<evidence type="ECO:0000256" key="1">
    <source>
        <dbReference type="SAM" id="MobiDB-lite"/>
    </source>
</evidence>
<sequence>MGDRYALSGASGARGVDEIGDVVRLRWRHSAIGPIADIEVVDGDHRQVPAGESIGHPDHRDRNHRPRIDEHVIDAGIG</sequence>
<protein>
    <submittedName>
        <fullName evidence="2">Uncharacterized protein</fullName>
    </submittedName>
</protein>
<feature type="compositionally biased region" description="Basic and acidic residues" evidence="1">
    <location>
        <begin position="55"/>
        <end position="78"/>
    </location>
</feature>
<dbReference type="Proteomes" id="UP000036313">
    <property type="component" value="Unassembled WGS sequence"/>
</dbReference>
<evidence type="ECO:0000313" key="3">
    <source>
        <dbReference type="Proteomes" id="UP000036313"/>
    </source>
</evidence>
<gene>
    <name evidence="2" type="ORF">MOBUDSM44075_01603</name>
</gene>
<feature type="region of interest" description="Disordered" evidence="1">
    <location>
        <begin position="47"/>
        <end position="78"/>
    </location>
</feature>